<name>A0A5E8BBH7_9ASCO</name>
<protein>
    <recommendedName>
        <fullName evidence="4">PRKR-interacting protein 1</fullName>
    </recommendedName>
</protein>
<dbReference type="AlphaFoldDB" id="A0A5E8BBH7"/>
<dbReference type="InterPro" id="IPR009548">
    <property type="entry name" value="Prkrip1"/>
</dbReference>
<gene>
    <name evidence="2" type="ORF">SAPINGB_P001844</name>
</gene>
<feature type="region of interest" description="Disordered" evidence="1">
    <location>
        <begin position="39"/>
        <end position="201"/>
    </location>
</feature>
<feature type="compositionally biased region" description="Basic and acidic residues" evidence="1">
    <location>
        <begin position="39"/>
        <end position="51"/>
    </location>
</feature>
<dbReference type="Proteomes" id="UP000398389">
    <property type="component" value="Unassembled WGS sequence"/>
</dbReference>
<dbReference type="PANTHER" id="PTHR13507:SF0">
    <property type="entry name" value="PRKR-INTERACTING PROTEIN 1"/>
    <property type="match status" value="1"/>
</dbReference>
<proteinExistence type="predicted"/>
<evidence type="ECO:0000256" key="1">
    <source>
        <dbReference type="SAM" id="MobiDB-lite"/>
    </source>
</evidence>
<evidence type="ECO:0000313" key="2">
    <source>
        <dbReference type="EMBL" id="VVT48571.1"/>
    </source>
</evidence>
<dbReference type="GO" id="GO:0019901">
    <property type="term" value="F:protein kinase binding"/>
    <property type="evidence" value="ECO:0007669"/>
    <property type="project" value="TreeGrafter"/>
</dbReference>
<sequence>MATDKPDQQQKPQLDKEIWIKQRFNPDASDIQRKQLQELLKHPEREVELSRPSRKRGVSPPPEIVANVPSSSAGAGSGEFHVYKQARRKEYMRLKIFEEETREEKSQRDFEQKKAEMQKRDESKTNKNRAKRQRRKKNGAVTKDKESKNVEPANSEADKKDNDLKSKPSEEDDTENPNGNGNHVVIEAPSVKIIDDDDGVI</sequence>
<dbReference type="GO" id="GO:0003725">
    <property type="term" value="F:double-stranded RNA binding"/>
    <property type="evidence" value="ECO:0007669"/>
    <property type="project" value="InterPro"/>
</dbReference>
<evidence type="ECO:0000313" key="3">
    <source>
        <dbReference type="Proteomes" id="UP000398389"/>
    </source>
</evidence>
<feature type="compositionally biased region" description="Basic and acidic residues" evidence="1">
    <location>
        <begin position="88"/>
        <end position="125"/>
    </location>
</feature>
<feature type="compositionally biased region" description="Basic and acidic residues" evidence="1">
    <location>
        <begin position="156"/>
        <end position="169"/>
    </location>
</feature>
<reference evidence="2 3" key="1">
    <citation type="submission" date="2019-09" db="EMBL/GenBank/DDBJ databases">
        <authorList>
            <person name="Brejova B."/>
        </authorList>
    </citation>
    <scope>NUCLEOTIDE SEQUENCE [LARGE SCALE GENOMIC DNA]</scope>
</reference>
<organism evidence="2 3">
    <name type="scientific">Magnusiomyces paraingens</name>
    <dbReference type="NCBI Taxonomy" id="2606893"/>
    <lineage>
        <taxon>Eukaryota</taxon>
        <taxon>Fungi</taxon>
        <taxon>Dikarya</taxon>
        <taxon>Ascomycota</taxon>
        <taxon>Saccharomycotina</taxon>
        <taxon>Dipodascomycetes</taxon>
        <taxon>Dipodascales</taxon>
        <taxon>Dipodascaceae</taxon>
        <taxon>Magnusiomyces</taxon>
    </lineage>
</organism>
<accession>A0A5E8BBH7</accession>
<dbReference type="PANTHER" id="PTHR13507">
    <property type="entry name" value="PRKR-INTERACTING PROTEIN 1"/>
    <property type="match status" value="1"/>
</dbReference>
<dbReference type="GeneID" id="43580664"/>
<dbReference type="RefSeq" id="XP_031852455.1">
    <property type="nucleotide sequence ID" value="XM_031996564.1"/>
</dbReference>
<evidence type="ECO:0008006" key="4">
    <source>
        <dbReference type="Google" id="ProtNLM"/>
    </source>
</evidence>
<dbReference type="GO" id="GO:0004860">
    <property type="term" value="F:protein kinase inhibitor activity"/>
    <property type="evidence" value="ECO:0007669"/>
    <property type="project" value="TreeGrafter"/>
</dbReference>
<dbReference type="Pfam" id="PF06658">
    <property type="entry name" value="DUF1168"/>
    <property type="match status" value="1"/>
</dbReference>
<dbReference type="EMBL" id="CABVLU010000002">
    <property type="protein sequence ID" value="VVT48571.1"/>
    <property type="molecule type" value="Genomic_DNA"/>
</dbReference>
<feature type="compositionally biased region" description="Basic residues" evidence="1">
    <location>
        <begin position="126"/>
        <end position="138"/>
    </location>
</feature>
<keyword evidence="3" id="KW-1185">Reference proteome</keyword>
<dbReference type="OrthoDB" id="10067079at2759"/>
<dbReference type="GO" id="GO:0005730">
    <property type="term" value="C:nucleolus"/>
    <property type="evidence" value="ECO:0007669"/>
    <property type="project" value="TreeGrafter"/>
</dbReference>